<dbReference type="PANTHER" id="PTHR36302">
    <property type="entry name" value="BLR7088 PROTEIN"/>
    <property type="match status" value="1"/>
</dbReference>
<dbReference type="Gene3D" id="2.60.40.1890">
    <property type="entry name" value="PCu(A)C copper chaperone"/>
    <property type="match status" value="1"/>
</dbReference>
<dbReference type="InParanoid" id="A0A3M0BYN7"/>
<keyword evidence="3" id="KW-1185">Reference proteome</keyword>
<sequence>MRLPATITALFLFAAVLFSAPATYGDTQDTITITDAWVRPTGQRAMSTAVYMTIANTGNAEAVLIGASSNAAEIVQIHKTSEENGIARMQPVERLPIAPGGTASLSPGGYHIMLIRLAAPLSAGDVIEVTLNFDGGGDITLPVTAGRP</sequence>
<evidence type="ECO:0000313" key="3">
    <source>
        <dbReference type="Proteomes" id="UP000271227"/>
    </source>
</evidence>
<dbReference type="Proteomes" id="UP000271227">
    <property type="component" value="Unassembled WGS sequence"/>
</dbReference>
<evidence type="ECO:0000256" key="1">
    <source>
        <dbReference type="SAM" id="SignalP"/>
    </source>
</evidence>
<evidence type="ECO:0000313" key="2">
    <source>
        <dbReference type="EMBL" id="RMB02724.1"/>
    </source>
</evidence>
<dbReference type="SUPFAM" id="SSF110087">
    <property type="entry name" value="DR1885-like metal-binding protein"/>
    <property type="match status" value="1"/>
</dbReference>
<dbReference type="EMBL" id="REFR01000014">
    <property type="protein sequence ID" value="RMB02724.1"/>
    <property type="molecule type" value="Genomic_DNA"/>
</dbReference>
<reference evidence="2 3" key="1">
    <citation type="submission" date="2018-10" db="EMBL/GenBank/DDBJ databases">
        <title>Genomic Encyclopedia of Archaeal and Bacterial Type Strains, Phase II (KMG-II): from individual species to whole genera.</title>
        <authorList>
            <person name="Goeker M."/>
        </authorList>
    </citation>
    <scope>NUCLEOTIDE SEQUENCE [LARGE SCALE GENOMIC DNA]</scope>
    <source>
        <strain evidence="2 3">DSM 25217</strain>
    </source>
</reference>
<organism evidence="2 3">
    <name type="scientific">Eilatimonas milleporae</name>
    <dbReference type="NCBI Taxonomy" id="911205"/>
    <lineage>
        <taxon>Bacteria</taxon>
        <taxon>Pseudomonadati</taxon>
        <taxon>Pseudomonadota</taxon>
        <taxon>Alphaproteobacteria</taxon>
        <taxon>Kordiimonadales</taxon>
        <taxon>Kordiimonadaceae</taxon>
        <taxon>Eilatimonas</taxon>
    </lineage>
</organism>
<evidence type="ECO:0008006" key="4">
    <source>
        <dbReference type="Google" id="ProtNLM"/>
    </source>
</evidence>
<dbReference type="AlphaFoldDB" id="A0A3M0BYN7"/>
<accession>A0A3M0BYN7</accession>
<proteinExistence type="predicted"/>
<keyword evidence="1" id="KW-0732">Signal</keyword>
<feature type="chain" id="PRO_5018315792" description="Copper(I)-binding protein" evidence="1">
    <location>
        <begin position="25"/>
        <end position="148"/>
    </location>
</feature>
<feature type="signal peptide" evidence="1">
    <location>
        <begin position="1"/>
        <end position="24"/>
    </location>
</feature>
<gene>
    <name evidence="2" type="ORF">BXY39_3075</name>
</gene>
<protein>
    <recommendedName>
        <fullName evidence="4">Copper(I)-binding protein</fullName>
    </recommendedName>
</protein>
<dbReference type="InterPro" id="IPR058248">
    <property type="entry name" value="Lxx211020-like"/>
</dbReference>
<dbReference type="RefSeq" id="WP_281270023.1">
    <property type="nucleotide sequence ID" value="NZ_REFR01000014.1"/>
</dbReference>
<dbReference type="PANTHER" id="PTHR36302:SF1">
    <property type="entry name" value="COPPER CHAPERONE PCU(A)C"/>
    <property type="match status" value="1"/>
</dbReference>
<dbReference type="InterPro" id="IPR007410">
    <property type="entry name" value="LpqE-like"/>
</dbReference>
<comment type="caution">
    <text evidence="2">The sequence shown here is derived from an EMBL/GenBank/DDBJ whole genome shotgun (WGS) entry which is preliminary data.</text>
</comment>
<name>A0A3M0BYN7_9PROT</name>
<dbReference type="InterPro" id="IPR036182">
    <property type="entry name" value="PCuAC_sf"/>
</dbReference>
<dbReference type="Pfam" id="PF04314">
    <property type="entry name" value="PCuAC"/>
    <property type="match status" value="1"/>
</dbReference>